<feature type="region of interest" description="Disordered" evidence="1">
    <location>
        <begin position="1"/>
        <end position="88"/>
    </location>
</feature>
<comment type="caution">
    <text evidence="2">The sequence shown here is derived from an EMBL/GenBank/DDBJ whole genome shotgun (WGS) entry which is preliminary data.</text>
</comment>
<evidence type="ECO:0000313" key="2">
    <source>
        <dbReference type="EMBL" id="KAK4289385.1"/>
    </source>
</evidence>
<dbReference type="EMBL" id="JAWZYT010005881">
    <property type="protein sequence ID" value="KAK4289385.1"/>
    <property type="molecule type" value="Genomic_DNA"/>
</dbReference>
<feature type="compositionally biased region" description="Basic and acidic residues" evidence="1">
    <location>
        <begin position="17"/>
        <end position="71"/>
    </location>
</feature>
<dbReference type="Proteomes" id="UP001292094">
    <property type="component" value="Unassembled WGS sequence"/>
</dbReference>
<protein>
    <submittedName>
        <fullName evidence="2">Uncharacterized protein</fullName>
    </submittedName>
</protein>
<proteinExistence type="predicted"/>
<sequence>MVRGEDGETIGYTSENRIGENKDMKESVAQGRSEDNDGRTDDRVGERTEAEATRREWKEGKPSTEKREGKTEWNNPVETENRFQCPNTETKFPLERNITTVHVFITTYPA</sequence>
<evidence type="ECO:0000313" key="3">
    <source>
        <dbReference type="Proteomes" id="UP001292094"/>
    </source>
</evidence>
<keyword evidence="3" id="KW-1185">Reference proteome</keyword>
<name>A0AAE1TN31_9EUCA</name>
<dbReference type="AlphaFoldDB" id="A0AAE1TN31"/>
<reference evidence="2" key="1">
    <citation type="submission" date="2023-11" db="EMBL/GenBank/DDBJ databases">
        <title>Genome assemblies of two species of porcelain crab, Petrolisthes cinctipes and Petrolisthes manimaculis (Anomura: Porcellanidae).</title>
        <authorList>
            <person name="Angst P."/>
        </authorList>
    </citation>
    <scope>NUCLEOTIDE SEQUENCE</scope>
    <source>
        <strain evidence="2">PB745_02</strain>
        <tissue evidence="2">Gill</tissue>
    </source>
</reference>
<evidence type="ECO:0000256" key="1">
    <source>
        <dbReference type="SAM" id="MobiDB-lite"/>
    </source>
</evidence>
<accession>A0AAE1TN31</accession>
<gene>
    <name evidence="2" type="ORF">Pmani_037640</name>
</gene>
<feature type="compositionally biased region" description="Polar residues" evidence="1">
    <location>
        <begin position="72"/>
        <end position="88"/>
    </location>
</feature>
<organism evidence="2 3">
    <name type="scientific">Petrolisthes manimaculis</name>
    <dbReference type="NCBI Taxonomy" id="1843537"/>
    <lineage>
        <taxon>Eukaryota</taxon>
        <taxon>Metazoa</taxon>
        <taxon>Ecdysozoa</taxon>
        <taxon>Arthropoda</taxon>
        <taxon>Crustacea</taxon>
        <taxon>Multicrustacea</taxon>
        <taxon>Malacostraca</taxon>
        <taxon>Eumalacostraca</taxon>
        <taxon>Eucarida</taxon>
        <taxon>Decapoda</taxon>
        <taxon>Pleocyemata</taxon>
        <taxon>Anomura</taxon>
        <taxon>Galatheoidea</taxon>
        <taxon>Porcellanidae</taxon>
        <taxon>Petrolisthes</taxon>
    </lineage>
</organism>